<dbReference type="RefSeq" id="XP_013406377.1">
    <property type="nucleotide sequence ID" value="XM_013550923.1"/>
</dbReference>
<dbReference type="InterPro" id="IPR018497">
    <property type="entry name" value="Peptidase_M13_C"/>
</dbReference>
<dbReference type="Pfam" id="PF01431">
    <property type="entry name" value="Peptidase_M13"/>
    <property type="match status" value="1"/>
</dbReference>
<dbReference type="InterPro" id="IPR008753">
    <property type="entry name" value="Peptidase_M13_N"/>
</dbReference>
<dbReference type="GO" id="GO:0005886">
    <property type="term" value="C:plasma membrane"/>
    <property type="evidence" value="ECO:0007669"/>
    <property type="project" value="TreeGrafter"/>
</dbReference>
<dbReference type="Pfam" id="PF05649">
    <property type="entry name" value="Peptidase_M13_N"/>
    <property type="match status" value="1"/>
</dbReference>
<evidence type="ECO:0000256" key="1">
    <source>
        <dbReference type="ARBA" id="ARBA00001947"/>
    </source>
</evidence>
<dbReference type="Gene3D" id="1.10.1380.10">
    <property type="entry name" value="Neutral endopeptidase , domain2"/>
    <property type="match status" value="1"/>
</dbReference>
<dbReference type="OMA" id="NAFHERS"/>
<dbReference type="InterPro" id="IPR000718">
    <property type="entry name" value="Peptidase_M13"/>
</dbReference>
<evidence type="ECO:0000256" key="8">
    <source>
        <dbReference type="SAM" id="Phobius"/>
    </source>
</evidence>
<evidence type="ECO:0000256" key="2">
    <source>
        <dbReference type="ARBA" id="ARBA00022670"/>
    </source>
</evidence>
<dbReference type="PANTHER" id="PTHR11733:SF240">
    <property type="entry name" value="GH14155P-RELATED"/>
    <property type="match status" value="1"/>
</dbReference>
<feature type="region of interest" description="Disordered" evidence="7">
    <location>
        <begin position="1"/>
        <end position="28"/>
    </location>
</feature>
<evidence type="ECO:0000313" key="12">
    <source>
        <dbReference type="RefSeq" id="XP_013406377.1"/>
    </source>
</evidence>
<dbReference type="KEGG" id="lak:106170890"/>
<dbReference type="GO" id="GO:0004222">
    <property type="term" value="F:metalloendopeptidase activity"/>
    <property type="evidence" value="ECO:0007669"/>
    <property type="project" value="InterPro"/>
</dbReference>
<keyword evidence="8" id="KW-0812">Transmembrane</keyword>
<feature type="domain" description="Peptidase M13 C-terminal" evidence="9">
    <location>
        <begin position="557"/>
        <end position="760"/>
    </location>
</feature>
<proteinExistence type="predicted"/>
<feature type="domain" description="Peptidase M13 N-terminal" evidence="10">
    <location>
        <begin position="109"/>
        <end position="497"/>
    </location>
</feature>
<reference evidence="12" key="1">
    <citation type="submission" date="2025-08" db="UniProtKB">
        <authorList>
            <consortium name="RefSeq"/>
        </authorList>
    </citation>
    <scope>IDENTIFICATION</scope>
    <source>
        <tissue evidence="12">Gonads</tissue>
    </source>
</reference>
<sequence length="761" mass="87342">MSESPHENANEMEMDFNSKTNLTEPKQEGRRWTSREKCLGFVLFFCAVAVVLLVLILVLGVYGLVHIFPSSLTSQTTLPPRAASLYCMTQECIKSADAILSNINVSVDPCEDFFRFSCDGWLKKNPIPDSQSSWNNFNLFDKKIKSKNKEILQKPSERNSSESFERKVKLLYLSCMDTNAIDRVGAKPLLEAISKAGGWKTIGTWDQSNWSLRDSVTTLLYDYFVQSFVGISMKADDKSPDVNIIMINQKRLGMRDREYYFENETESKFIKGYKTYMTTLAELLGATKENATDFANEVFDFERELANISFPSDAPENLDPSLRYNKITVEDLHSLLPQINWTQILATIDVEVDRRTAVIVFNKEYMTKLSALIDRTDSSILSQYLVWALVQKHAVTLSKEFEKARDEFRRTFYGAGPKERWEKCVTYVGNMMGDGLSSLYIRKHFSKESKEEIIDMIKDILQVYEERIDQLTFMDDPTKKNAKAKLEAIQYKKIGFPDFMLNDTHMDLRYRQYEIKCSDCHFQNKIDAFRGARAYQQEEFKKPVDKEKWFLKPIDVNAYYSSKHNEMVFLAGILQPPFYAPYFTRAMKYASIGMIVGHEITHAFDKRGSQYDKDGKLQNWWTNESRKAYEEATECFSTYFSKYEVSGFQVNGELTVTENTADTVGLRVGYAAYKTWVSRNGPEKMLPGVNRTPEELFFIANSALWCGHTRLERLKLSILSSVHAPLAVRGQGPASQTQGFAETYKCGLGSPMTPAKICKIF</sequence>
<keyword evidence="3" id="KW-0479">Metal-binding</keyword>
<protein>
    <submittedName>
        <fullName evidence="12">Endothelin-converting enzyme 2</fullName>
    </submittedName>
</protein>
<feature type="transmembrane region" description="Helical" evidence="8">
    <location>
        <begin position="39"/>
        <end position="65"/>
    </location>
</feature>
<evidence type="ECO:0000256" key="7">
    <source>
        <dbReference type="SAM" id="MobiDB-lite"/>
    </source>
</evidence>
<dbReference type="OrthoDB" id="6475849at2759"/>
<dbReference type="InterPro" id="IPR042089">
    <property type="entry name" value="Peptidase_M13_dom_2"/>
</dbReference>
<keyword evidence="11" id="KW-1185">Reference proteome</keyword>
<dbReference type="GO" id="GO:0046872">
    <property type="term" value="F:metal ion binding"/>
    <property type="evidence" value="ECO:0007669"/>
    <property type="project" value="UniProtKB-KW"/>
</dbReference>
<dbReference type="CDD" id="cd08662">
    <property type="entry name" value="M13"/>
    <property type="match status" value="1"/>
</dbReference>
<comment type="cofactor">
    <cofactor evidence="1">
        <name>Zn(2+)</name>
        <dbReference type="ChEBI" id="CHEBI:29105"/>
    </cofactor>
</comment>
<evidence type="ECO:0000256" key="6">
    <source>
        <dbReference type="ARBA" id="ARBA00023049"/>
    </source>
</evidence>
<name>A0A1S3J7I8_LINAN</name>
<evidence type="ECO:0000259" key="10">
    <source>
        <dbReference type="Pfam" id="PF05649"/>
    </source>
</evidence>
<evidence type="ECO:0000259" key="9">
    <source>
        <dbReference type="Pfam" id="PF01431"/>
    </source>
</evidence>
<dbReference type="PROSITE" id="PS51885">
    <property type="entry name" value="NEPRILYSIN"/>
    <property type="match status" value="1"/>
</dbReference>
<dbReference type="PANTHER" id="PTHR11733">
    <property type="entry name" value="ZINC METALLOPROTEASE FAMILY M13 NEPRILYSIN-RELATED"/>
    <property type="match status" value="1"/>
</dbReference>
<dbReference type="Gene3D" id="3.40.390.10">
    <property type="entry name" value="Collagenase (Catalytic Domain)"/>
    <property type="match status" value="1"/>
</dbReference>
<evidence type="ECO:0000256" key="4">
    <source>
        <dbReference type="ARBA" id="ARBA00022801"/>
    </source>
</evidence>
<dbReference type="PRINTS" id="PR00786">
    <property type="entry name" value="NEPRILYSIN"/>
</dbReference>
<keyword evidence="5" id="KW-0862">Zinc</keyword>
<dbReference type="GeneID" id="106170890"/>
<organism evidence="11 12">
    <name type="scientific">Lingula anatina</name>
    <name type="common">Brachiopod</name>
    <name type="synonym">Lingula unguis</name>
    <dbReference type="NCBI Taxonomy" id="7574"/>
    <lineage>
        <taxon>Eukaryota</taxon>
        <taxon>Metazoa</taxon>
        <taxon>Spiralia</taxon>
        <taxon>Lophotrochozoa</taxon>
        <taxon>Brachiopoda</taxon>
        <taxon>Linguliformea</taxon>
        <taxon>Lingulata</taxon>
        <taxon>Lingulida</taxon>
        <taxon>Linguloidea</taxon>
        <taxon>Lingulidae</taxon>
        <taxon>Lingula</taxon>
    </lineage>
</organism>
<dbReference type="InParanoid" id="A0A1S3J7I8"/>
<dbReference type="GO" id="GO:0016485">
    <property type="term" value="P:protein processing"/>
    <property type="evidence" value="ECO:0007669"/>
    <property type="project" value="TreeGrafter"/>
</dbReference>
<keyword evidence="8" id="KW-1133">Transmembrane helix</keyword>
<keyword evidence="4" id="KW-0378">Hydrolase</keyword>
<keyword evidence="8" id="KW-0472">Membrane</keyword>
<dbReference type="InterPro" id="IPR024079">
    <property type="entry name" value="MetalloPept_cat_dom_sf"/>
</dbReference>
<keyword evidence="6" id="KW-0482">Metalloprotease</keyword>
<keyword evidence="2" id="KW-0645">Protease</keyword>
<dbReference type="Proteomes" id="UP000085678">
    <property type="component" value="Unplaced"/>
</dbReference>
<dbReference type="AlphaFoldDB" id="A0A1S3J7I8"/>
<evidence type="ECO:0000256" key="3">
    <source>
        <dbReference type="ARBA" id="ARBA00022723"/>
    </source>
</evidence>
<evidence type="ECO:0000313" key="11">
    <source>
        <dbReference type="Proteomes" id="UP000085678"/>
    </source>
</evidence>
<evidence type="ECO:0000256" key="5">
    <source>
        <dbReference type="ARBA" id="ARBA00022833"/>
    </source>
</evidence>
<gene>
    <name evidence="12" type="primary">LOC106170890</name>
</gene>
<dbReference type="SUPFAM" id="SSF55486">
    <property type="entry name" value="Metalloproteases ('zincins'), catalytic domain"/>
    <property type="match status" value="1"/>
</dbReference>
<accession>A0A1S3J7I8</accession>